<gene>
    <name evidence="1" type="ORF">OG549_22390</name>
</gene>
<reference evidence="1" key="1">
    <citation type="submission" date="2022-10" db="EMBL/GenBank/DDBJ databases">
        <title>The complete genomes of actinobacterial strains from the NBC collection.</title>
        <authorList>
            <person name="Joergensen T.S."/>
            <person name="Alvarez Arevalo M."/>
            <person name="Sterndorff E.B."/>
            <person name="Faurdal D."/>
            <person name="Vuksanovic O."/>
            <person name="Mourched A.-S."/>
            <person name="Charusanti P."/>
            <person name="Shaw S."/>
            <person name="Blin K."/>
            <person name="Weber T."/>
        </authorList>
    </citation>
    <scope>NUCLEOTIDE SEQUENCE</scope>
    <source>
        <strain evidence="1">NBC_00003</strain>
    </source>
</reference>
<accession>A0AAU2V730</accession>
<name>A0AAU2V730_9ACTN</name>
<sequence length="72" mass="7599">MPAFAGTDEAAENARLHAEIHHLVSVHRAAAALATALTDDLSDELFRKAKVLVDLLEGALEPQDLPQDGVAA</sequence>
<evidence type="ECO:0000313" key="1">
    <source>
        <dbReference type="EMBL" id="WTW63177.1"/>
    </source>
</evidence>
<dbReference type="EMBL" id="CP108318">
    <property type="protein sequence ID" value="WTW63177.1"/>
    <property type="molecule type" value="Genomic_DNA"/>
</dbReference>
<proteinExistence type="predicted"/>
<organism evidence="1">
    <name type="scientific">Streptomyces sp. NBC_00003</name>
    <dbReference type="NCBI Taxonomy" id="2903608"/>
    <lineage>
        <taxon>Bacteria</taxon>
        <taxon>Bacillati</taxon>
        <taxon>Actinomycetota</taxon>
        <taxon>Actinomycetes</taxon>
        <taxon>Kitasatosporales</taxon>
        <taxon>Streptomycetaceae</taxon>
        <taxon>Streptomyces</taxon>
    </lineage>
</organism>
<protein>
    <submittedName>
        <fullName evidence="1">Uncharacterized protein</fullName>
    </submittedName>
</protein>
<dbReference type="AlphaFoldDB" id="A0AAU2V730"/>